<dbReference type="GeneID" id="29452434"/>
<feature type="signal peptide" evidence="1">
    <location>
        <begin position="1"/>
        <end position="19"/>
    </location>
</feature>
<protein>
    <recommendedName>
        <fullName evidence="4">Penicillin-binding protein activator LpoB</fullName>
    </recommendedName>
</protein>
<evidence type="ECO:0008006" key="4">
    <source>
        <dbReference type="Google" id="ProtNLM"/>
    </source>
</evidence>
<dbReference type="Proteomes" id="UP000095517">
    <property type="component" value="Unassembled WGS sequence"/>
</dbReference>
<gene>
    <name evidence="2" type="ORF">ERS852397_02047</name>
</gene>
<dbReference type="STRING" id="338188.ERS852397_02047"/>
<dbReference type="AlphaFoldDB" id="A0A174F2I3"/>
<accession>A0A174F2I3</accession>
<evidence type="ECO:0000313" key="3">
    <source>
        <dbReference type="Proteomes" id="UP000095517"/>
    </source>
</evidence>
<dbReference type="RefSeq" id="WP_004298503.1">
    <property type="nucleotide sequence ID" value="NZ_CABIXA010000009.1"/>
</dbReference>
<dbReference type="Gene3D" id="3.40.50.10610">
    <property type="entry name" value="ABC-type transport auxiliary lipoprotein component"/>
    <property type="match status" value="1"/>
</dbReference>
<evidence type="ECO:0000313" key="2">
    <source>
        <dbReference type="EMBL" id="CUO44542.1"/>
    </source>
</evidence>
<proteinExistence type="predicted"/>
<dbReference type="Pfam" id="PF13036">
    <property type="entry name" value="LpoB"/>
    <property type="match status" value="1"/>
</dbReference>
<sequence length="289" mass="31984">MKKILLLFSICLIPMLGYAQTDENGKERVYIDYFSRPGTISNILAEALRNKVIEGIQKMDRVELIDVDSNEALKTEAKRRQEASAMGDAVCRSEVMTTLGAQYLIQGNITSMQGVKKTDSKGKTYYQGSVSYTLKIVDPSNGTLKGTQTFTHEGLTGNIGDTPDEAIIKTLDYVVISMDDFVDEYFKMKGTIVQIESTKKDKAQTVYIDLGTKRGVQKGQKFIVYIEMDIAGELSLKEVGRLNVKEVLSGTRSLCTVSKGGEEIMKASKEEKKLIILSRKNTFLGGLGL</sequence>
<keyword evidence="1" id="KW-0732">Signal</keyword>
<dbReference type="EMBL" id="CYZH01000009">
    <property type="protein sequence ID" value="CUO44542.1"/>
    <property type="molecule type" value="Genomic_DNA"/>
</dbReference>
<evidence type="ECO:0000256" key="1">
    <source>
        <dbReference type="SAM" id="SignalP"/>
    </source>
</evidence>
<feature type="chain" id="PRO_5008021277" description="Penicillin-binding protein activator LpoB" evidence="1">
    <location>
        <begin position="20"/>
        <end position="289"/>
    </location>
</feature>
<dbReference type="InterPro" id="IPR014094">
    <property type="entry name" value="LpoB"/>
</dbReference>
<organism evidence="2 3">
    <name type="scientific">Bacteroides finegoldii</name>
    <dbReference type="NCBI Taxonomy" id="338188"/>
    <lineage>
        <taxon>Bacteria</taxon>
        <taxon>Pseudomonadati</taxon>
        <taxon>Bacteroidota</taxon>
        <taxon>Bacteroidia</taxon>
        <taxon>Bacteroidales</taxon>
        <taxon>Bacteroidaceae</taxon>
        <taxon>Bacteroides</taxon>
    </lineage>
</organism>
<name>A0A174F2I3_9BACE</name>
<reference evidence="2 3" key="1">
    <citation type="submission" date="2015-09" db="EMBL/GenBank/DDBJ databases">
        <authorList>
            <consortium name="Pathogen Informatics"/>
        </authorList>
    </citation>
    <scope>NUCLEOTIDE SEQUENCE [LARGE SCALE GENOMIC DNA]</scope>
    <source>
        <strain evidence="2 3">2789STDY5608840</strain>
    </source>
</reference>